<dbReference type="Proteomes" id="UP000001307">
    <property type="component" value="Unassembled WGS sequence"/>
</dbReference>
<dbReference type="InParanoid" id="E4X3J5"/>
<feature type="domain" description="RRM" evidence="4">
    <location>
        <begin position="111"/>
        <end position="182"/>
    </location>
</feature>
<dbReference type="SMART" id="SM00360">
    <property type="entry name" value="RRM"/>
    <property type="match status" value="3"/>
</dbReference>
<feature type="compositionally biased region" description="Low complexity" evidence="3">
    <location>
        <begin position="432"/>
        <end position="449"/>
    </location>
</feature>
<dbReference type="InterPro" id="IPR012677">
    <property type="entry name" value="Nucleotide-bd_a/b_plait_sf"/>
</dbReference>
<proteinExistence type="predicted"/>
<dbReference type="GO" id="GO:0005634">
    <property type="term" value="C:nucleus"/>
    <property type="evidence" value="ECO:0007669"/>
    <property type="project" value="TreeGrafter"/>
</dbReference>
<dbReference type="Gene3D" id="3.30.70.330">
    <property type="match status" value="3"/>
</dbReference>
<dbReference type="InterPro" id="IPR050502">
    <property type="entry name" value="Euk_RNA-bind_prot"/>
</dbReference>
<feature type="compositionally biased region" description="Basic and acidic residues" evidence="3">
    <location>
        <begin position="92"/>
        <end position="107"/>
    </location>
</feature>
<accession>E4X3J5</accession>
<reference evidence="5" key="1">
    <citation type="journal article" date="2010" name="Science">
        <title>Plasticity of animal genome architecture unmasked by rapid evolution of a pelagic tunicate.</title>
        <authorList>
            <person name="Denoeud F."/>
            <person name="Henriet S."/>
            <person name="Mungpakdee S."/>
            <person name="Aury J.M."/>
            <person name="Da Silva C."/>
            <person name="Brinkmann H."/>
            <person name="Mikhaleva J."/>
            <person name="Olsen L.C."/>
            <person name="Jubin C."/>
            <person name="Canestro C."/>
            <person name="Bouquet J.M."/>
            <person name="Danks G."/>
            <person name="Poulain J."/>
            <person name="Campsteijn C."/>
            <person name="Adamski M."/>
            <person name="Cross I."/>
            <person name="Yadetie F."/>
            <person name="Muffato M."/>
            <person name="Louis A."/>
            <person name="Butcher S."/>
            <person name="Tsagkogeorga G."/>
            <person name="Konrad A."/>
            <person name="Singh S."/>
            <person name="Jensen M.F."/>
            <person name="Cong E.H."/>
            <person name="Eikeseth-Otteraa H."/>
            <person name="Noel B."/>
            <person name="Anthouard V."/>
            <person name="Porcel B.M."/>
            <person name="Kachouri-Lafond R."/>
            <person name="Nishino A."/>
            <person name="Ugolini M."/>
            <person name="Chourrout P."/>
            <person name="Nishida H."/>
            <person name="Aasland R."/>
            <person name="Huzurbazar S."/>
            <person name="Westhof E."/>
            <person name="Delsuc F."/>
            <person name="Lehrach H."/>
            <person name="Reinhardt R."/>
            <person name="Weissenbach J."/>
            <person name="Roy S.W."/>
            <person name="Artiguenave F."/>
            <person name="Postlethwait J.H."/>
            <person name="Manak J.R."/>
            <person name="Thompson E.M."/>
            <person name="Jaillon O."/>
            <person name="Du Pasquier L."/>
            <person name="Boudinot P."/>
            <person name="Liberles D.A."/>
            <person name="Volff J.N."/>
            <person name="Philippe H."/>
            <person name="Lenhard B."/>
            <person name="Roest Crollius H."/>
            <person name="Wincker P."/>
            <person name="Chourrout D."/>
        </authorList>
    </citation>
    <scope>NUCLEOTIDE SEQUENCE [LARGE SCALE GENOMIC DNA]</scope>
</reference>
<feature type="domain" description="RRM" evidence="4">
    <location>
        <begin position="195"/>
        <end position="268"/>
    </location>
</feature>
<dbReference type="PANTHER" id="PTHR48025:SF1">
    <property type="entry name" value="RRM DOMAIN-CONTAINING PROTEIN"/>
    <property type="match status" value="1"/>
</dbReference>
<dbReference type="Pfam" id="PF13893">
    <property type="entry name" value="RRM_5"/>
    <property type="match status" value="1"/>
</dbReference>
<feature type="region of interest" description="Disordered" evidence="3">
    <location>
        <begin position="410"/>
        <end position="474"/>
    </location>
</feature>
<dbReference type="PROSITE" id="PS50102">
    <property type="entry name" value="RRM"/>
    <property type="match status" value="3"/>
</dbReference>
<feature type="compositionally biased region" description="Low complexity" evidence="3">
    <location>
        <begin position="82"/>
        <end position="91"/>
    </location>
</feature>
<gene>
    <name evidence="5" type="ORF">GSOID_T00017837001</name>
</gene>
<dbReference type="AlphaFoldDB" id="E4X3J5"/>
<feature type="domain" description="RRM" evidence="4">
    <location>
        <begin position="9"/>
        <end position="78"/>
    </location>
</feature>
<keyword evidence="6" id="KW-1185">Reference proteome</keyword>
<dbReference type="OrthoDB" id="79941at2759"/>
<evidence type="ECO:0000256" key="2">
    <source>
        <dbReference type="PROSITE-ProRule" id="PRU00176"/>
    </source>
</evidence>
<dbReference type="InterPro" id="IPR035979">
    <property type="entry name" value="RBD_domain_sf"/>
</dbReference>
<name>E4X3J5_OIKDI</name>
<keyword evidence="1 2" id="KW-0694">RNA-binding</keyword>
<dbReference type="SUPFAM" id="SSF54928">
    <property type="entry name" value="RNA-binding domain, RBD"/>
    <property type="match status" value="2"/>
</dbReference>
<dbReference type="Pfam" id="PF00076">
    <property type="entry name" value="RRM_1"/>
    <property type="match status" value="1"/>
</dbReference>
<dbReference type="GO" id="GO:0003729">
    <property type="term" value="F:mRNA binding"/>
    <property type="evidence" value="ECO:0007669"/>
    <property type="project" value="TreeGrafter"/>
</dbReference>
<dbReference type="InterPro" id="IPR000504">
    <property type="entry name" value="RRM_dom"/>
</dbReference>
<evidence type="ECO:0000256" key="1">
    <source>
        <dbReference type="ARBA" id="ARBA00022884"/>
    </source>
</evidence>
<sequence length="474" mass="53386">MSENRRGQFRIFVGNTQQVSYSDIREKFSEFGKVAEVDLKGSYGFVGFDTEEAALLAVEKMDNAEFKGRQLNVEMSLGKPRSGGNNQGGNNRDNRDERRNFDRDRNKEGTVKLHVAGVGMNPDTEKIKKIFEEYGKVSEVHSIPNRDIVFVHIDEKAPELAMVGLTGQDYEGRKLKIEYGTLQDKPNYDKRAPKAKLHVANLPDCSLDQSEILRKKFDLYGSVEEAEMIKSKHIAFIRIDERYAQRAINAINNSYFFGKTIKVQFSKHNQGQDRHQGPGMMGNLPMGLAGVNDFGVPPPPMGRPLGPPPRFCYDDFSQLSGQRPNVRLVRSGDIDSLIIRRKRLETIHPYERQLLSYPAETRDLPPPPPEFLRLIRDRAEIKSQILLHQAEIDGKLTLLAKDDDEYGFSGATSRSPIVPYSSRGRPDAGLNSSYDSRSSYRSSPPKSRYANSEGGYNSGQGITYGGNSSFESRY</sequence>
<protein>
    <recommendedName>
        <fullName evidence="4">RRM domain-containing protein</fullName>
    </recommendedName>
</protein>
<feature type="compositionally biased region" description="Polar residues" evidence="3">
    <location>
        <begin position="465"/>
        <end position="474"/>
    </location>
</feature>
<dbReference type="EMBL" id="FN653023">
    <property type="protein sequence ID" value="CBY18199.1"/>
    <property type="molecule type" value="Genomic_DNA"/>
</dbReference>
<evidence type="ECO:0000259" key="4">
    <source>
        <dbReference type="PROSITE" id="PS50102"/>
    </source>
</evidence>
<evidence type="ECO:0000313" key="6">
    <source>
        <dbReference type="Proteomes" id="UP000001307"/>
    </source>
</evidence>
<feature type="region of interest" description="Disordered" evidence="3">
    <location>
        <begin position="75"/>
        <end position="107"/>
    </location>
</feature>
<evidence type="ECO:0000313" key="5">
    <source>
        <dbReference type="EMBL" id="CBY18199.1"/>
    </source>
</evidence>
<organism evidence="5">
    <name type="scientific">Oikopleura dioica</name>
    <name type="common">Tunicate</name>
    <dbReference type="NCBI Taxonomy" id="34765"/>
    <lineage>
        <taxon>Eukaryota</taxon>
        <taxon>Metazoa</taxon>
        <taxon>Chordata</taxon>
        <taxon>Tunicata</taxon>
        <taxon>Appendicularia</taxon>
        <taxon>Copelata</taxon>
        <taxon>Oikopleuridae</taxon>
        <taxon>Oikopleura</taxon>
    </lineage>
</organism>
<evidence type="ECO:0000256" key="3">
    <source>
        <dbReference type="SAM" id="MobiDB-lite"/>
    </source>
</evidence>
<dbReference type="PANTHER" id="PTHR48025">
    <property type="entry name" value="OS02G0815200 PROTEIN"/>
    <property type="match status" value="1"/>
</dbReference>